<feature type="chain" id="PRO_5013148817" description="DUF2911 domain-containing protein" evidence="1">
    <location>
        <begin position="20"/>
        <end position="189"/>
    </location>
</feature>
<evidence type="ECO:0000313" key="3">
    <source>
        <dbReference type="Proteomes" id="UP000219281"/>
    </source>
</evidence>
<dbReference type="EMBL" id="OCMT01000004">
    <property type="protein sequence ID" value="SOD20030.1"/>
    <property type="molecule type" value="Genomic_DNA"/>
</dbReference>
<dbReference type="InterPro" id="IPR021314">
    <property type="entry name" value="DUF2911"/>
</dbReference>
<keyword evidence="1" id="KW-0732">Signal</keyword>
<keyword evidence="3" id="KW-1185">Reference proteome</keyword>
<dbReference type="Proteomes" id="UP000219281">
    <property type="component" value="Unassembled WGS sequence"/>
</dbReference>
<accession>A0A286ADP7</accession>
<evidence type="ECO:0000313" key="2">
    <source>
        <dbReference type="EMBL" id="SOD20030.1"/>
    </source>
</evidence>
<name>A0A286ADP7_9SPHI</name>
<dbReference type="OrthoDB" id="195456at2"/>
<sequence>MKKLSLIVLLLMGALAVNAQNYTSGVAFPKVDPSPLDVVYYPLNTTKSKEPVAPVMRVLYSRPQKKGREIFGVLEQFDKVWRFGANESAEIEFFKSVNIAGKKIKKGKYSIFAIPSKDKWTIIINKQIDKWGAFSYDETKDVLRTDVVVNKIEKTVEAFSITFIDSPEGANLVAAWDNTQIFLPIGFKK</sequence>
<evidence type="ECO:0008006" key="4">
    <source>
        <dbReference type="Google" id="ProtNLM"/>
    </source>
</evidence>
<dbReference type="Pfam" id="PF11138">
    <property type="entry name" value="DUF2911"/>
    <property type="match status" value="1"/>
</dbReference>
<reference evidence="3" key="1">
    <citation type="submission" date="2017-09" db="EMBL/GenBank/DDBJ databases">
        <authorList>
            <person name="Varghese N."/>
            <person name="Submissions S."/>
        </authorList>
    </citation>
    <scope>NUCLEOTIDE SEQUENCE [LARGE SCALE GENOMIC DNA]</scope>
    <source>
        <strain evidence="3">CGMCC 1.12803</strain>
    </source>
</reference>
<gene>
    <name evidence="2" type="ORF">SAMN06297358_3739</name>
</gene>
<protein>
    <recommendedName>
        <fullName evidence="4">DUF2911 domain-containing protein</fullName>
    </recommendedName>
</protein>
<evidence type="ECO:0000256" key="1">
    <source>
        <dbReference type="SAM" id="SignalP"/>
    </source>
</evidence>
<proteinExistence type="predicted"/>
<feature type="signal peptide" evidence="1">
    <location>
        <begin position="1"/>
        <end position="19"/>
    </location>
</feature>
<organism evidence="2 3">
    <name type="scientific">Pedobacter xixiisoli</name>
    <dbReference type="NCBI Taxonomy" id="1476464"/>
    <lineage>
        <taxon>Bacteria</taxon>
        <taxon>Pseudomonadati</taxon>
        <taxon>Bacteroidota</taxon>
        <taxon>Sphingobacteriia</taxon>
        <taxon>Sphingobacteriales</taxon>
        <taxon>Sphingobacteriaceae</taxon>
        <taxon>Pedobacter</taxon>
    </lineage>
</organism>
<dbReference type="RefSeq" id="WP_097133511.1">
    <property type="nucleotide sequence ID" value="NZ_OCMT01000004.1"/>
</dbReference>
<dbReference type="AlphaFoldDB" id="A0A286ADP7"/>